<dbReference type="InterPro" id="IPR000160">
    <property type="entry name" value="GGDEF_dom"/>
</dbReference>
<evidence type="ECO:0000259" key="2">
    <source>
        <dbReference type="PROSITE" id="PS50883"/>
    </source>
</evidence>
<dbReference type="Gene3D" id="3.20.20.450">
    <property type="entry name" value="EAL domain"/>
    <property type="match status" value="1"/>
</dbReference>
<dbReference type="PROSITE" id="PS50883">
    <property type="entry name" value="EAL"/>
    <property type="match status" value="1"/>
</dbReference>
<dbReference type="SUPFAM" id="SSF141868">
    <property type="entry name" value="EAL domain-like"/>
    <property type="match status" value="1"/>
</dbReference>
<dbReference type="InterPro" id="IPR035965">
    <property type="entry name" value="PAS-like_dom_sf"/>
</dbReference>
<dbReference type="PANTHER" id="PTHR44757:SF2">
    <property type="entry name" value="BIOFILM ARCHITECTURE MAINTENANCE PROTEIN MBAA"/>
    <property type="match status" value="1"/>
</dbReference>
<dbReference type="SUPFAM" id="SSF55785">
    <property type="entry name" value="PYP-like sensor domain (PAS domain)"/>
    <property type="match status" value="2"/>
</dbReference>
<dbReference type="Gene3D" id="3.30.450.20">
    <property type="entry name" value="PAS domain"/>
    <property type="match status" value="2"/>
</dbReference>
<gene>
    <name evidence="4" type="ORF">EXE25_04435</name>
</gene>
<name>A0A4Q7AY84_9GAMM</name>
<dbReference type="PROSITE" id="PS50887">
    <property type="entry name" value="GGDEF"/>
    <property type="match status" value="1"/>
</dbReference>
<dbReference type="Pfam" id="PF00990">
    <property type="entry name" value="GGDEF"/>
    <property type="match status" value="1"/>
</dbReference>
<evidence type="ECO:0000313" key="5">
    <source>
        <dbReference type="Proteomes" id="UP000293483"/>
    </source>
</evidence>
<dbReference type="InterPro" id="IPR029787">
    <property type="entry name" value="Nucleotide_cyclase"/>
</dbReference>
<dbReference type="CDD" id="cd01948">
    <property type="entry name" value="EAL"/>
    <property type="match status" value="1"/>
</dbReference>
<evidence type="ECO:0000313" key="4">
    <source>
        <dbReference type="EMBL" id="RZG68308.1"/>
    </source>
</evidence>
<dbReference type="InterPro" id="IPR000014">
    <property type="entry name" value="PAS"/>
</dbReference>
<dbReference type="InterPro" id="IPR043128">
    <property type="entry name" value="Rev_trsase/Diguanyl_cyclase"/>
</dbReference>
<dbReference type="RefSeq" id="WP_130144309.1">
    <property type="nucleotide sequence ID" value="NZ_SGSU01000004.1"/>
</dbReference>
<feature type="domain" description="EAL" evidence="2">
    <location>
        <begin position="458"/>
        <end position="712"/>
    </location>
</feature>
<feature type="domain" description="GGDEF" evidence="3">
    <location>
        <begin position="316"/>
        <end position="449"/>
    </location>
</feature>
<dbReference type="PANTHER" id="PTHR44757">
    <property type="entry name" value="DIGUANYLATE CYCLASE DGCP"/>
    <property type="match status" value="1"/>
</dbReference>
<dbReference type="InterPro" id="IPR052155">
    <property type="entry name" value="Biofilm_reg_signaling"/>
</dbReference>
<organism evidence="4 5">
    <name type="scientific">Acinetobacter bouvetii</name>
    <dbReference type="NCBI Taxonomy" id="202951"/>
    <lineage>
        <taxon>Bacteria</taxon>
        <taxon>Pseudomonadati</taxon>
        <taxon>Pseudomonadota</taxon>
        <taxon>Gammaproteobacteria</taxon>
        <taxon>Moraxellales</taxon>
        <taxon>Moraxellaceae</taxon>
        <taxon>Acinetobacter</taxon>
    </lineage>
</organism>
<feature type="domain" description="PAS" evidence="1">
    <location>
        <begin position="60"/>
        <end position="93"/>
    </location>
</feature>
<dbReference type="SMART" id="SM00267">
    <property type="entry name" value="GGDEF"/>
    <property type="match status" value="1"/>
</dbReference>
<dbReference type="Proteomes" id="UP000293483">
    <property type="component" value="Unassembled WGS sequence"/>
</dbReference>
<comment type="caution">
    <text evidence="4">The sequence shown here is derived from an EMBL/GenBank/DDBJ whole genome shotgun (WGS) entry which is preliminary data.</text>
</comment>
<reference evidence="4 5" key="1">
    <citation type="submission" date="2019-02" db="EMBL/GenBank/DDBJ databases">
        <title>The Batch Genome Submission of Acinetobacter spp. strains.</title>
        <authorList>
            <person name="Qin J."/>
            <person name="Hu Y."/>
            <person name="Ye H."/>
            <person name="Wei L."/>
            <person name="Feng Y."/>
            <person name="Zong Z."/>
        </authorList>
    </citation>
    <scope>NUCLEOTIDE SEQUENCE [LARGE SCALE GENOMIC DNA]</scope>
    <source>
        <strain evidence="4 5">WCHABo060081</strain>
    </source>
</reference>
<dbReference type="AlphaFoldDB" id="A0A4Q7AY84"/>
<dbReference type="InterPro" id="IPR013656">
    <property type="entry name" value="PAS_4"/>
</dbReference>
<protein>
    <submittedName>
        <fullName evidence="4">Bifunctional diguanylate cyclase/phosphodiesterase</fullName>
    </submittedName>
</protein>
<evidence type="ECO:0000259" key="3">
    <source>
        <dbReference type="PROSITE" id="PS50887"/>
    </source>
</evidence>
<evidence type="ECO:0000259" key="1">
    <source>
        <dbReference type="PROSITE" id="PS50112"/>
    </source>
</evidence>
<dbReference type="Pfam" id="PF00563">
    <property type="entry name" value="EAL"/>
    <property type="match status" value="1"/>
</dbReference>
<sequence>MKSSLKSKAHASRPIKSEIAAQFQPPAMFTMPALTNPLPHSLMNDLHLPIWIKTQHSSPYFNSAMAQFIGLEQKPVNDEQWLQYIHPEDLEHLIILWRTANLTSKSFHKDCRVKHAKLGYRMCSLQIKFPAAEQPLYQWLLSITDIHEEYEKQLLLSQQIFRQNKMLDASVDCIKILTPDGKVMHMNRSGCLALGISADEKNFGMPWLNLLPNDARTAGEKALHLAASGQNARFAAKSLTSGQEVQHWDNILTPIIDENGATHQILCVSRNISPQMMAEEKLQHVIEEDQLTGLLNRRAFNKLFKMTLQDAQNRQQQVGLLLIDLDYFKHVNDTLGHTAGDHLLVTLGQRFQNCFDEHITVARLGGDEFAILVPHLKSQEQLLSIAHQAWMQMELPISYTGQFINGGMSIGCSIYPGNAQNASNLLKCADIALNDLKSSGRGGIRMFTQSMFEALKVTTQQLTLARSILKSDSIEPYYQPKVLLQDGRVIGFEALLRWHNQEGQLQLPCNIFAAFHDYELASGISDTMHRKIFKDIRQWMADGMEVMPISINAAPVEFLRDDYAEKLLKRMHTYSIPHHLIEIEITEQSLSEHGADYVIRALNLLKAAGIQISLDDFGTGHSSLTRLKDYPIDCIKIDKNFVEHMTNDQSALAIVKTISQLGSSIALDILVEGIETTEQLEILKACNCNKGQGFYFYTPMNSTDAEQLLSTR</sequence>
<dbReference type="STRING" id="202951.GCA_001485025_01962"/>
<proteinExistence type="predicted"/>
<dbReference type="EMBL" id="SGSU01000004">
    <property type="protein sequence ID" value="RZG68308.1"/>
    <property type="molecule type" value="Genomic_DNA"/>
</dbReference>
<dbReference type="NCBIfam" id="TIGR00254">
    <property type="entry name" value="GGDEF"/>
    <property type="match status" value="1"/>
</dbReference>
<dbReference type="Gene3D" id="3.30.70.270">
    <property type="match status" value="1"/>
</dbReference>
<dbReference type="CDD" id="cd01949">
    <property type="entry name" value="GGDEF"/>
    <property type="match status" value="1"/>
</dbReference>
<dbReference type="PROSITE" id="PS50112">
    <property type="entry name" value="PAS"/>
    <property type="match status" value="1"/>
</dbReference>
<accession>A0A4Q7AY84</accession>
<dbReference type="InterPro" id="IPR001633">
    <property type="entry name" value="EAL_dom"/>
</dbReference>
<dbReference type="SUPFAM" id="SSF55073">
    <property type="entry name" value="Nucleotide cyclase"/>
    <property type="match status" value="1"/>
</dbReference>
<dbReference type="Pfam" id="PF08448">
    <property type="entry name" value="PAS_4"/>
    <property type="match status" value="1"/>
</dbReference>
<dbReference type="InterPro" id="IPR035919">
    <property type="entry name" value="EAL_sf"/>
</dbReference>
<dbReference type="CDD" id="cd00130">
    <property type="entry name" value="PAS"/>
    <property type="match status" value="1"/>
</dbReference>
<dbReference type="SMART" id="SM00052">
    <property type="entry name" value="EAL"/>
    <property type="match status" value="1"/>
</dbReference>